<keyword evidence="8" id="KW-1208">Phospholipid metabolism</keyword>
<evidence type="ECO:0000256" key="6">
    <source>
        <dbReference type="ARBA" id="ARBA00022840"/>
    </source>
</evidence>
<dbReference type="InterPro" id="IPR045540">
    <property type="entry name" value="YegS/DAGK_C"/>
</dbReference>
<evidence type="ECO:0000256" key="1">
    <source>
        <dbReference type="ARBA" id="ARBA00001946"/>
    </source>
</evidence>
<dbReference type="EMBL" id="CP031165">
    <property type="protein sequence ID" value="AXV04751.1"/>
    <property type="molecule type" value="Genomic_DNA"/>
</dbReference>
<dbReference type="InterPro" id="IPR016064">
    <property type="entry name" value="NAD/diacylglycerol_kinase_sf"/>
</dbReference>
<dbReference type="SMART" id="SM00046">
    <property type="entry name" value="DAGKc"/>
    <property type="match status" value="1"/>
</dbReference>
<gene>
    <name evidence="10" type="ORF">DVS28_a0043</name>
</gene>
<keyword evidence="7" id="KW-0444">Lipid biosynthesis</keyword>
<dbReference type="GO" id="GO:0005524">
    <property type="term" value="F:ATP binding"/>
    <property type="evidence" value="ECO:0007669"/>
    <property type="project" value="UniProtKB-KW"/>
</dbReference>
<evidence type="ECO:0000256" key="4">
    <source>
        <dbReference type="ARBA" id="ARBA00022741"/>
    </source>
</evidence>
<dbReference type="Pfam" id="PF00781">
    <property type="entry name" value="DAGK_cat"/>
    <property type="match status" value="1"/>
</dbReference>
<keyword evidence="4" id="KW-0547">Nucleotide-binding</keyword>
<dbReference type="NCBIfam" id="TIGR00147">
    <property type="entry name" value="YegS/Rv2252/BmrU family lipid kinase"/>
    <property type="match status" value="1"/>
</dbReference>
<dbReference type="RefSeq" id="WP_216826299.1">
    <property type="nucleotide sequence ID" value="NZ_CP031165.1"/>
</dbReference>
<dbReference type="Gene3D" id="3.40.50.1820">
    <property type="entry name" value="alpha/beta hydrolase"/>
    <property type="match status" value="1"/>
</dbReference>
<dbReference type="PANTHER" id="PTHR12358">
    <property type="entry name" value="SPHINGOSINE KINASE"/>
    <property type="match status" value="1"/>
</dbReference>
<evidence type="ECO:0000256" key="7">
    <source>
        <dbReference type="ARBA" id="ARBA00023209"/>
    </source>
</evidence>
<evidence type="ECO:0000256" key="2">
    <source>
        <dbReference type="ARBA" id="ARBA00005983"/>
    </source>
</evidence>
<reference evidence="10 11" key="1">
    <citation type="submission" date="2018-09" db="EMBL/GenBank/DDBJ databases">
        <title>Complete genome sequence of Euzebya sp. DY32-46 isolated from seawater of Pacific Ocean.</title>
        <authorList>
            <person name="Xu L."/>
            <person name="Wu Y.-H."/>
            <person name="Xu X.-W."/>
        </authorList>
    </citation>
    <scope>NUCLEOTIDE SEQUENCE [LARGE SCALE GENOMIC DNA]</scope>
    <source>
        <strain evidence="10 11">DY32-46</strain>
    </source>
</reference>
<evidence type="ECO:0000313" key="11">
    <source>
        <dbReference type="Proteomes" id="UP000264006"/>
    </source>
</evidence>
<dbReference type="AlphaFoldDB" id="A0A346XRA4"/>
<dbReference type="Pfam" id="PF19279">
    <property type="entry name" value="YegS_C"/>
    <property type="match status" value="1"/>
</dbReference>
<keyword evidence="11" id="KW-1185">Reference proteome</keyword>
<dbReference type="InterPro" id="IPR017438">
    <property type="entry name" value="ATP-NAD_kinase_N"/>
</dbReference>
<dbReference type="InterPro" id="IPR050187">
    <property type="entry name" value="Lipid_Phosphate_FormReg"/>
</dbReference>
<dbReference type="PANTHER" id="PTHR12358:SF54">
    <property type="entry name" value="SPHINGOSINE KINASE RELATED PROTEIN"/>
    <property type="match status" value="1"/>
</dbReference>
<dbReference type="InterPro" id="IPR029058">
    <property type="entry name" value="AB_hydrolase_fold"/>
</dbReference>
<dbReference type="SUPFAM" id="SSF111331">
    <property type="entry name" value="NAD kinase/diacylglycerol kinase-like"/>
    <property type="match status" value="1"/>
</dbReference>
<organism evidence="10 11">
    <name type="scientific">Euzebya pacifica</name>
    <dbReference type="NCBI Taxonomy" id="1608957"/>
    <lineage>
        <taxon>Bacteria</taxon>
        <taxon>Bacillati</taxon>
        <taxon>Actinomycetota</taxon>
        <taxon>Nitriliruptoria</taxon>
        <taxon>Euzebyales</taxon>
    </lineage>
</organism>
<keyword evidence="7" id="KW-0594">Phospholipid biosynthesis</keyword>
<dbReference type="PROSITE" id="PS50146">
    <property type="entry name" value="DAGK"/>
    <property type="match status" value="1"/>
</dbReference>
<proteinExistence type="inferred from homology"/>
<evidence type="ECO:0000256" key="8">
    <source>
        <dbReference type="ARBA" id="ARBA00023264"/>
    </source>
</evidence>
<accession>A0A346XRA4</accession>
<name>A0A346XRA4_9ACTN</name>
<dbReference type="GO" id="GO:0008654">
    <property type="term" value="P:phospholipid biosynthetic process"/>
    <property type="evidence" value="ECO:0007669"/>
    <property type="project" value="UniProtKB-KW"/>
</dbReference>
<keyword evidence="5" id="KW-0418">Kinase</keyword>
<dbReference type="Proteomes" id="UP000264006">
    <property type="component" value="Chromosome"/>
</dbReference>
<dbReference type="Gene3D" id="2.60.200.40">
    <property type="match status" value="1"/>
</dbReference>
<evidence type="ECO:0000256" key="5">
    <source>
        <dbReference type="ARBA" id="ARBA00022777"/>
    </source>
</evidence>
<keyword evidence="7" id="KW-0443">Lipid metabolism</keyword>
<keyword evidence="6" id="KW-0067">ATP-binding</keyword>
<evidence type="ECO:0000256" key="3">
    <source>
        <dbReference type="ARBA" id="ARBA00022679"/>
    </source>
</evidence>
<dbReference type="SUPFAM" id="SSF53474">
    <property type="entry name" value="alpha/beta-Hydrolases"/>
    <property type="match status" value="1"/>
</dbReference>
<dbReference type="Gene3D" id="3.40.50.10330">
    <property type="entry name" value="Probable inorganic polyphosphate/atp-NAD kinase, domain 1"/>
    <property type="match status" value="1"/>
</dbReference>
<protein>
    <submittedName>
        <fullName evidence="10">Transcription regulator</fullName>
    </submittedName>
</protein>
<keyword evidence="3" id="KW-0808">Transferase</keyword>
<feature type="domain" description="DAGKc" evidence="9">
    <location>
        <begin position="62"/>
        <end position="196"/>
    </location>
</feature>
<comment type="cofactor">
    <cofactor evidence="1">
        <name>Mg(2+)</name>
        <dbReference type="ChEBI" id="CHEBI:18420"/>
    </cofactor>
</comment>
<comment type="similarity">
    <text evidence="2">Belongs to the diacylglycerol/lipid kinase family.</text>
</comment>
<dbReference type="GO" id="GO:0016301">
    <property type="term" value="F:kinase activity"/>
    <property type="evidence" value="ECO:0007669"/>
    <property type="project" value="UniProtKB-KW"/>
</dbReference>
<evidence type="ECO:0000313" key="10">
    <source>
        <dbReference type="EMBL" id="AXV04751.1"/>
    </source>
</evidence>
<evidence type="ECO:0000259" key="9">
    <source>
        <dbReference type="PROSITE" id="PS50146"/>
    </source>
</evidence>
<sequence>MVAGSDSTTPSGHGRSIANEIPNAHLVTVDGASHLLNWHRPQRIVELVVDFDAVTRPPEDAPDRRSALVVLNPASGDHDADETQHAITETLGADRVDVEVRRTEGEGDARQWAAEAARQGSHDMVVAVGGDGTVREVISGVASADGGVTVGIVPTGTANLLARALAIPVDDPGAAAQVAAGARARDLDVLHLLDRDEHAVLMVDAGFDAELVRDASRGVKNVLGSLAYVLAGLRNTVGLDERHLELEVDGERRTVRGHSVLCLNIGRIGQSVIVDADIRPDDGRLHVGIVRRATPWHVLTTAAGMTALGRDAHPNTEWVSCRRLRLEAEPALELQVDGDPAGQTPVELEVLPAAVRVAVPERSSR</sequence>
<dbReference type="InterPro" id="IPR001206">
    <property type="entry name" value="Diacylglycerol_kinase_cat_dom"/>
</dbReference>
<dbReference type="KEGG" id="euz:DVS28_a0043"/>
<dbReference type="InterPro" id="IPR005218">
    <property type="entry name" value="Diacylglycerol/lipid_kinase"/>
</dbReference>